<dbReference type="PANTHER" id="PTHR37694:SF1">
    <property type="entry name" value="SLR8022 PROTEIN"/>
    <property type="match status" value="1"/>
</dbReference>
<dbReference type="CDD" id="cd02230">
    <property type="entry name" value="cupin_HP0902-like"/>
    <property type="match status" value="1"/>
</dbReference>
<evidence type="ECO:0000313" key="3">
    <source>
        <dbReference type="Proteomes" id="UP001162891"/>
    </source>
</evidence>
<dbReference type="Proteomes" id="UP001162891">
    <property type="component" value="Chromosome"/>
</dbReference>
<dbReference type="PANTHER" id="PTHR37694">
    <property type="entry name" value="SLR8022 PROTEIN"/>
    <property type="match status" value="1"/>
</dbReference>
<dbReference type="RefSeq" id="WP_248360701.1">
    <property type="nucleotide sequence ID" value="NZ_AP025591.1"/>
</dbReference>
<keyword evidence="3" id="KW-1185">Reference proteome</keyword>
<dbReference type="Pfam" id="PF07883">
    <property type="entry name" value="Cupin_2"/>
    <property type="match status" value="1"/>
</dbReference>
<evidence type="ECO:0000313" key="2">
    <source>
        <dbReference type="EMBL" id="BDG03022.1"/>
    </source>
</evidence>
<dbReference type="InterPro" id="IPR011051">
    <property type="entry name" value="RmlC_Cupin_sf"/>
</dbReference>
<protein>
    <submittedName>
        <fullName evidence="2">Cupin</fullName>
    </submittedName>
</protein>
<reference evidence="3" key="1">
    <citation type="journal article" date="2022" name="Int. J. Syst. Evol. Microbiol.">
        <title>Anaeromyxobacter oryzae sp. nov., Anaeromyxobacter diazotrophicus sp. nov. and Anaeromyxobacter paludicola sp. nov., isolated from paddy soils.</title>
        <authorList>
            <person name="Itoh H."/>
            <person name="Xu Z."/>
            <person name="Mise K."/>
            <person name="Masuda Y."/>
            <person name="Ushijima N."/>
            <person name="Hayakawa C."/>
            <person name="Shiratori Y."/>
            <person name="Senoo K."/>
        </authorList>
    </citation>
    <scope>NUCLEOTIDE SEQUENCE [LARGE SCALE GENOMIC DNA]</scope>
    <source>
        <strain evidence="3">Red232</strain>
    </source>
</reference>
<dbReference type="Gene3D" id="2.60.120.10">
    <property type="entry name" value="Jelly Rolls"/>
    <property type="match status" value="1"/>
</dbReference>
<evidence type="ECO:0000259" key="1">
    <source>
        <dbReference type="Pfam" id="PF07883"/>
    </source>
</evidence>
<accession>A0ABN6MT04</accession>
<gene>
    <name evidence="2" type="ORF">AMOR_20180</name>
</gene>
<proteinExistence type="predicted"/>
<organism evidence="2 3">
    <name type="scientific">Anaeromyxobacter oryzae</name>
    <dbReference type="NCBI Taxonomy" id="2918170"/>
    <lineage>
        <taxon>Bacteria</taxon>
        <taxon>Pseudomonadati</taxon>
        <taxon>Myxococcota</taxon>
        <taxon>Myxococcia</taxon>
        <taxon>Myxococcales</taxon>
        <taxon>Cystobacterineae</taxon>
        <taxon>Anaeromyxobacteraceae</taxon>
        <taxon>Anaeromyxobacter</taxon>
    </lineage>
</organism>
<dbReference type="EMBL" id="AP025591">
    <property type="protein sequence ID" value="BDG03022.1"/>
    <property type="molecule type" value="Genomic_DNA"/>
</dbReference>
<sequence>MAATAALKVVEPAAAVPPARAVRLEDEVQYAPGAVVSRTIAKSRGGTLTLFAFDAGEELSEHTAPFDAFVQVLDGEVELTIGGAPVRARAGETVRMPAHVAHAVKARTRFKMLLAMVRDPEAR</sequence>
<feature type="domain" description="Cupin type-2" evidence="1">
    <location>
        <begin position="50"/>
        <end position="113"/>
    </location>
</feature>
<dbReference type="SUPFAM" id="SSF51182">
    <property type="entry name" value="RmlC-like cupins"/>
    <property type="match status" value="1"/>
</dbReference>
<dbReference type="InterPro" id="IPR014710">
    <property type="entry name" value="RmlC-like_jellyroll"/>
</dbReference>
<name>A0ABN6MT04_9BACT</name>
<dbReference type="InterPro" id="IPR013096">
    <property type="entry name" value="Cupin_2"/>
</dbReference>